<evidence type="ECO:0000313" key="3">
    <source>
        <dbReference type="EMBL" id="KAF9733249.1"/>
    </source>
</evidence>
<name>A0A9P6GFJ5_9PLEO</name>
<evidence type="ECO:0000256" key="1">
    <source>
        <dbReference type="SAM" id="MobiDB-lite"/>
    </source>
</evidence>
<keyword evidence="4" id="KW-1185">Reference proteome</keyword>
<evidence type="ECO:0000256" key="2">
    <source>
        <dbReference type="SAM" id="SignalP"/>
    </source>
</evidence>
<dbReference type="OrthoDB" id="10456398at2759"/>
<evidence type="ECO:0008006" key="5">
    <source>
        <dbReference type="Google" id="ProtNLM"/>
    </source>
</evidence>
<protein>
    <recommendedName>
        <fullName evidence="5">Cell wall protein</fullName>
    </recommendedName>
</protein>
<dbReference type="EMBL" id="WJXW01000009">
    <property type="protein sequence ID" value="KAF9733249.1"/>
    <property type="molecule type" value="Genomic_DNA"/>
</dbReference>
<feature type="compositionally biased region" description="Acidic residues" evidence="1">
    <location>
        <begin position="232"/>
        <end position="268"/>
    </location>
</feature>
<feature type="signal peptide" evidence="2">
    <location>
        <begin position="1"/>
        <end position="19"/>
    </location>
</feature>
<feature type="chain" id="PRO_5040310481" description="Cell wall protein" evidence="2">
    <location>
        <begin position="20"/>
        <end position="414"/>
    </location>
</feature>
<comment type="caution">
    <text evidence="3">The sequence shown here is derived from an EMBL/GenBank/DDBJ whole genome shotgun (WGS) entry which is preliminary data.</text>
</comment>
<keyword evidence="2" id="KW-0732">Signal</keyword>
<dbReference type="Proteomes" id="UP000756921">
    <property type="component" value="Unassembled WGS sequence"/>
</dbReference>
<reference evidence="3" key="1">
    <citation type="journal article" date="2020" name="Mol. Plant Microbe Interact.">
        <title>Genome Sequence of the Biocontrol Agent Coniothyrium minitans strain Conio (IMI 134523).</title>
        <authorList>
            <person name="Patel D."/>
            <person name="Shittu T.A."/>
            <person name="Baroncelli R."/>
            <person name="Muthumeenakshi S."/>
            <person name="Osborne T.H."/>
            <person name="Janganan T.K."/>
            <person name="Sreenivasaprasad S."/>
        </authorList>
    </citation>
    <scope>NUCLEOTIDE SEQUENCE</scope>
    <source>
        <strain evidence="3">Conio</strain>
    </source>
</reference>
<evidence type="ECO:0000313" key="4">
    <source>
        <dbReference type="Proteomes" id="UP000756921"/>
    </source>
</evidence>
<proteinExistence type="predicted"/>
<feature type="region of interest" description="Disordered" evidence="1">
    <location>
        <begin position="209"/>
        <end position="291"/>
    </location>
</feature>
<dbReference type="AlphaFoldDB" id="A0A9P6GFJ5"/>
<sequence length="414" mass="42560">MKAPHTTFVFAALLGLAAASDDIRCASESIPVPGLGKEMTSAMDTIIKSTIDQVCDHPENLIPDADGIAQLLGLDADPVHFQVTLPNAVTKISSKVCHRVLTAIIDQCISDKNVRGGSATVDGALYEVRQLTDKLPLHIPAIPNEVPAVSSVAAIVSKLPISSIAAALPTAIPSEAASLLGDLPGLGGLLKRQPINIGTYDPEYFLTKYGIEPEPTPTAGGDEAEATGGAGDDTEDSDDTENGDETEDDDETDNGDETDDGDEEEPEESNVTISSKVAISTPGPLIPTHMPYVPGSKHSYGSGNGTGLFPGTATGATGATGTAVFPTGTAPILPTGTASPTRPPGSYGAGFSGFNSTIVVISTPAPMLPSGYGISLGRVSSGTAANSFSTTNCTKTTFEKRTRPTQATAFVWPH</sequence>
<gene>
    <name evidence="3" type="ORF">PMIN01_08932</name>
</gene>
<organism evidence="3 4">
    <name type="scientific">Paraphaeosphaeria minitans</name>
    <dbReference type="NCBI Taxonomy" id="565426"/>
    <lineage>
        <taxon>Eukaryota</taxon>
        <taxon>Fungi</taxon>
        <taxon>Dikarya</taxon>
        <taxon>Ascomycota</taxon>
        <taxon>Pezizomycotina</taxon>
        <taxon>Dothideomycetes</taxon>
        <taxon>Pleosporomycetidae</taxon>
        <taxon>Pleosporales</taxon>
        <taxon>Massarineae</taxon>
        <taxon>Didymosphaeriaceae</taxon>
        <taxon>Paraphaeosphaeria</taxon>
    </lineage>
</organism>
<accession>A0A9P6GFJ5</accession>